<dbReference type="PANTHER" id="PTHR37807">
    <property type="entry name" value="OS07G0160300 PROTEIN"/>
    <property type="match status" value="1"/>
</dbReference>
<organism evidence="1 2">
    <name type="scientific">Microthyrium microscopicum</name>
    <dbReference type="NCBI Taxonomy" id="703497"/>
    <lineage>
        <taxon>Eukaryota</taxon>
        <taxon>Fungi</taxon>
        <taxon>Dikarya</taxon>
        <taxon>Ascomycota</taxon>
        <taxon>Pezizomycotina</taxon>
        <taxon>Dothideomycetes</taxon>
        <taxon>Dothideomycetes incertae sedis</taxon>
        <taxon>Microthyriales</taxon>
        <taxon>Microthyriaceae</taxon>
        <taxon>Microthyrium</taxon>
    </lineage>
</organism>
<name>A0A6A6U4N2_9PEZI</name>
<dbReference type="Gene3D" id="3.40.50.300">
    <property type="entry name" value="P-loop containing nucleotide triphosphate hydrolases"/>
    <property type="match status" value="1"/>
</dbReference>
<evidence type="ECO:0008006" key="3">
    <source>
        <dbReference type="Google" id="ProtNLM"/>
    </source>
</evidence>
<dbReference type="AlphaFoldDB" id="A0A6A6U4N2"/>
<protein>
    <recommendedName>
        <fullName evidence="3">P-loop containing nucleoside triphosphate hydrolase protein</fullName>
    </recommendedName>
</protein>
<sequence length="204" mass="23179">MSQQPQCTPTRKLLIQLSGPPGSGKSTLATHLSRALPAIIVNHDTLKTFFLSTSHDWTNATQLTYELQWVLARDFLTQNHSVIMDSTCNYPRVRDTGIALAAEHDALYVYVECRVSLDDLELLDERIKQRDGMRSQRRGVWEPPVDAERDSIGEEEGKELFRRWIEEPCRPEDERRTVVVETGGALTPEECCAYVMSEIGKWSG</sequence>
<dbReference type="InterPro" id="IPR027417">
    <property type="entry name" value="P-loop_NTPase"/>
</dbReference>
<evidence type="ECO:0000313" key="2">
    <source>
        <dbReference type="Proteomes" id="UP000799302"/>
    </source>
</evidence>
<dbReference type="PANTHER" id="PTHR37807:SF3">
    <property type="entry name" value="OS07G0160300 PROTEIN"/>
    <property type="match status" value="1"/>
</dbReference>
<proteinExistence type="predicted"/>
<dbReference type="EMBL" id="MU004238">
    <property type="protein sequence ID" value="KAF2666596.1"/>
    <property type="molecule type" value="Genomic_DNA"/>
</dbReference>
<reference evidence="1" key="1">
    <citation type="journal article" date="2020" name="Stud. Mycol.">
        <title>101 Dothideomycetes genomes: a test case for predicting lifestyles and emergence of pathogens.</title>
        <authorList>
            <person name="Haridas S."/>
            <person name="Albert R."/>
            <person name="Binder M."/>
            <person name="Bloem J."/>
            <person name="Labutti K."/>
            <person name="Salamov A."/>
            <person name="Andreopoulos B."/>
            <person name="Baker S."/>
            <person name="Barry K."/>
            <person name="Bills G."/>
            <person name="Bluhm B."/>
            <person name="Cannon C."/>
            <person name="Castanera R."/>
            <person name="Culley D."/>
            <person name="Daum C."/>
            <person name="Ezra D."/>
            <person name="Gonzalez J."/>
            <person name="Henrissat B."/>
            <person name="Kuo A."/>
            <person name="Liang C."/>
            <person name="Lipzen A."/>
            <person name="Lutzoni F."/>
            <person name="Magnuson J."/>
            <person name="Mondo S."/>
            <person name="Nolan M."/>
            <person name="Ohm R."/>
            <person name="Pangilinan J."/>
            <person name="Park H.-J."/>
            <person name="Ramirez L."/>
            <person name="Alfaro M."/>
            <person name="Sun H."/>
            <person name="Tritt A."/>
            <person name="Yoshinaga Y."/>
            <person name="Zwiers L.-H."/>
            <person name="Turgeon B."/>
            <person name="Goodwin S."/>
            <person name="Spatafora J."/>
            <person name="Crous P."/>
            <person name="Grigoriev I."/>
        </authorList>
    </citation>
    <scope>NUCLEOTIDE SEQUENCE</scope>
    <source>
        <strain evidence="1">CBS 115976</strain>
    </source>
</reference>
<dbReference type="Proteomes" id="UP000799302">
    <property type="component" value="Unassembled WGS sequence"/>
</dbReference>
<evidence type="ECO:0000313" key="1">
    <source>
        <dbReference type="EMBL" id="KAF2666596.1"/>
    </source>
</evidence>
<dbReference type="SUPFAM" id="SSF52540">
    <property type="entry name" value="P-loop containing nucleoside triphosphate hydrolases"/>
    <property type="match status" value="1"/>
</dbReference>
<gene>
    <name evidence="1" type="ORF">BT63DRAFT_427037</name>
</gene>
<dbReference type="Pfam" id="PF13671">
    <property type="entry name" value="AAA_33"/>
    <property type="match status" value="1"/>
</dbReference>
<accession>A0A6A6U4N2</accession>
<dbReference type="OrthoDB" id="3231855at2759"/>
<keyword evidence="2" id="KW-1185">Reference proteome</keyword>